<dbReference type="EMBL" id="VSSQ01011507">
    <property type="protein sequence ID" value="MPM47004.1"/>
    <property type="molecule type" value="Genomic_DNA"/>
</dbReference>
<accession>A0A645ABE1</accession>
<proteinExistence type="predicted"/>
<organism evidence="1">
    <name type="scientific">bioreactor metagenome</name>
    <dbReference type="NCBI Taxonomy" id="1076179"/>
    <lineage>
        <taxon>unclassified sequences</taxon>
        <taxon>metagenomes</taxon>
        <taxon>ecological metagenomes</taxon>
    </lineage>
</organism>
<comment type="caution">
    <text evidence="1">The sequence shown here is derived from an EMBL/GenBank/DDBJ whole genome shotgun (WGS) entry which is preliminary data.</text>
</comment>
<dbReference type="AlphaFoldDB" id="A0A645ABE1"/>
<gene>
    <name evidence="1" type="ORF">SDC9_93712</name>
</gene>
<sequence>MGTTTQAVQMLLFLVANGYTAALIEMSDQSVLSEYLTNPELCPEHYKVRGLDFYRTRSSLLAAKRQYQYIVLDYGVFECIPDITSFMEKDFKVICSGVKPQESARLAPVFEADDDSLMYCFSFVPPADAAEVRELMKGRKIYFAPPAPDYWSYTGEDETYQTLLDLNKKN</sequence>
<evidence type="ECO:0000313" key="1">
    <source>
        <dbReference type="EMBL" id="MPM47004.1"/>
    </source>
</evidence>
<reference evidence="1" key="1">
    <citation type="submission" date="2019-08" db="EMBL/GenBank/DDBJ databases">
        <authorList>
            <person name="Kucharzyk K."/>
            <person name="Murdoch R.W."/>
            <person name="Higgins S."/>
            <person name="Loffler F."/>
        </authorList>
    </citation>
    <scope>NUCLEOTIDE SEQUENCE</scope>
</reference>
<name>A0A645ABE1_9ZZZZ</name>
<protein>
    <submittedName>
        <fullName evidence="1">Uncharacterized protein</fullName>
    </submittedName>
</protein>